<evidence type="ECO:0000256" key="5">
    <source>
        <dbReference type="ARBA" id="ARBA00022448"/>
    </source>
</evidence>
<dbReference type="UniPathway" id="UPA00659"/>
<keyword evidence="10" id="KW-0007">Acetylation</keyword>
<evidence type="ECO:0000256" key="15">
    <source>
        <dbReference type="ARBA" id="ARBA00040346"/>
    </source>
</evidence>
<comment type="catalytic activity">
    <reaction evidence="25">
        <text>tetradecanoyl-CoA + (R)-carnitine = O-tetradecanoyl-(R)-carnitine + CoA</text>
        <dbReference type="Rhea" id="RHEA:44832"/>
        <dbReference type="ChEBI" id="CHEBI:16347"/>
        <dbReference type="ChEBI" id="CHEBI:57287"/>
        <dbReference type="ChEBI" id="CHEBI:57385"/>
        <dbReference type="ChEBI" id="CHEBI:84634"/>
    </reaction>
</comment>
<comment type="similarity">
    <text evidence="3 30">Belongs to the carnitine/choline acetyltransferase family.</text>
</comment>
<keyword evidence="14 30" id="KW-0012">Acyltransferase</keyword>
<comment type="catalytic activity">
    <reaction evidence="21">
        <text>dodecanoyl-CoA + (R)-carnitine = O-dodecanoyl-R-carnitine + CoA</text>
        <dbReference type="Rhea" id="RHEA:40279"/>
        <dbReference type="ChEBI" id="CHEBI:16347"/>
        <dbReference type="ChEBI" id="CHEBI:57287"/>
        <dbReference type="ChEBI" id="CHEBI:57375"/>
        <dbReference type="ChEBI" id="CHEBI:77086"/>
    </reaction>
</comment>
<protein>
    <recommendedName>
        <fullName evidence="15">Carnitine O-palmitoyltransferase 2, mitochondrial</fullName>
        <ecNumber evidence="4">2.3.1.21</ecNumber>
    </recommendedName>
    <alternativeName>
        <fullName evidence="16">Carnitine palmitoyltransferase II</fullName>
    </alternativeName>
</protein>
<evidence type="ECO:0000256" key="22">
    <source>
        <dbReference type="ARBA" id="ARBA00048565"/>
    </source>
</evidence>
<proteinExistence type="inferred from homology"/>
<sequence length="633" mass="71393">MVARLLLRAWPRGPAVGLGAPRRPLSADSGRGQFLQRSIVPTMHYQDSLPRLPIPKLEDTIRRYLSAQKPLLDDEQFRKTEELCKSFENGIGQELHKQLVAQDKQNKHTSYISGPWFDMYLTARDSIVLNFNPFMAFNPDPKPEYNDQLTRATNMTVSAVRFMKTLRAGLLEPEVFHLNPVKSDTDTFKRLIRFVPSSLSWYGAYLVNAYPLDMSQYFRLFNSTRLPRPSRDELITDDKARHLLVLRKGNFYVFDVLDQDGNIVSASEIQAHLKYILSDNSPAPEFPLAYLTSENRDVWAELRQKLESGGNEEALRKVDSAVFCLCLDDFPIKDLVHLSHNMLHGDGSNRWFDKSFNLIIAKDGTAAVHFEHAWGDGVAVLRFFNEVFKDSTQAPAITPQGQPASTDSSVAVQKLQFRLNDALKTGISAAKEKFDATMKTLTIDFIQFHRGGKEFLKKQKLSPDSVAQLAFQMAFLRQYGKTVATYESCSTAAFKHGRTETIRPASVFTRRCSEAFVREPSKHSQGFDRHLFALRYLAAAKGVALPELYLDPAYRQINHNILSTSTLTSPAVNIGGFAPVVPDGFGIGYAVHDNWIGCNVSCYPGRNAREFLQCVHKALEDMFDAMEGKSIKT</sequence>
<dbReference type="PANTHER" id="PTHR22589:SF51">
    <property type="entry name" value="CARNITINE O-PALMITOYLTRANSFERASE 2, MITOCHONDRIAL"/>
    <property type="match status" value="1"/>
</dbReference>
<comment type="catalytic activity">
    <reaction evidence="28">
        <text>(R)-carnitine + hexadecanoyl-CoA = O-hexadecanoyl-(R)-carnitine + CoA</text>
        <dbReference type="Rhea" id="RHEA:12661"/>
        <dbReference type="ChEBI" id="CHEBI:16347"/>
        <dbReference type="ChEBI" id="CHEBI:17490"/>
        <dbReference type="ChEBI" id="CHEBI:57287"/>
        <dbReference type="ChEBI" id="CHEBI:57379"/>
        <dbReference type="EC" id="2.3.1.21"/>
    </reaction>
    <physiologicalReaction direction="right-to-left" evidence="28">
        <dbReference type="Rhea" id="RHEA:12663"/>
    </physiologicalReaction>
</comment>
<keyword evidence="5" id="KW-0813">Transport</keyword>
<evidence type="ECO:0000256" key="16">
    <source>
        <dbReference type="ARBA" id="ARBA00042919"/>
    </source>
</evidence>
<dbReference type="PROSITE" id="PS00440">
    <property type="entry name" value="ACYLTRANSF_C_2"/>
    <property type="match status" value="1"/>
</dbReference>
<dbReference type="InterPro" id="IPR039551">
    <property type="entry name" value="Cho/carn_acyl_trans"/>
</dbReference>
<dbReference type="GO" id="GO:0004095">
    <property type="term" value="F:carnitine O-palmitoyltransferase activity"/>
    <property type="evidence" value="ECO:0007669"/>
    <property type="project" value="UniProtKB-EC"/>
</dbReference>
<comment type="catalytic activity">
    <reaction evidence="27">
        <text>(R)-carnitine + octadecanoyl-CoA = O-octadecanoyl-(R)-carnitine + CoA</text>
        <dbReference type="Rhea" id="RHEA:44840"/>
        <dbReference type="ChEBI" id="CHEBI:16347"/>
        <dbReference type="ChEBI" id="CHEBI:57287"/>
        <dbReference type="ChEBI" id="CHEBI:57394"/>
        <dbReference type="ChEBI" id="CHEBI:84644"/>
    </reaction>
</comment>
<evidence type="ECO:0000256" key="23">
    <source>
        <dbReference type="ARBA" id="ARBA00048758"/>
    </source>
</evidence>
<comment type="catalytic activity">
    <reaction evidence="23">
        <text>(9Z)-tetradecenoyl-CoA + (R)-carnitine = O-(9Z)-tetradecenoyl-(R)-carnitine + CoA</text>
        <dbReference type="Rhea" id="RHEA:44848"/>
        <dbReference type="ChEBI" id="CHEBI:16347"/>
        <dbReference type="ChEBI" id="CHEBI:57287"/>
        <dbReference type="ChEBI" id="CHEBI:65060"/>
        <dbReference type="ChEBI" id="CHEBI:84647"/>
    </reaction>
</comment>
<evidence type="ECO:0000313" key="33">
    <source>
        <dbReference type="Proteomes" id="UP000664940"/>
    </source>
</evidence>
<dbReference type="InterPro" id="IPR000542">
    <property type="entry name" value="Carn_acyl_trans"/>
</dbReference>
<comment type="catalytic activity">
    <reaction evidence="20">
        <text>octanoyl-CoA + (R)-carnitine = O-octanoyl-(R)-carnitine + CoA</text>
        <dbReference type="Rhea" id="RHEA:17177"/>
        <dbReference type="ChEBI" id="CHEBI:16347"/>
        <dbReference type="ChEBI" id="CHEBI:18102"/>
        <dbReference type="ChEBI" id="CHEBI:57287"/>
        <dbReference type="ChEBI" id="CHEBI:57386"/>
    </reaction>
</comment>
<dbReference type="FunFam" id="1.10.275.20:FF:000001">
    <property type="entry name" value="carnitine O-palmitoyltransferase 2, mitochondrial"/>
    <property type="match status" value="1"/>
</dbReference>
<keyword evidence="9" id="KW-0809">Transit peptide</keyword>
<organism evidence="32 33">
    <name type="scientific">Phyllostomus discolor</name>
    <name type="common">pale spear-nosed bat</name>
    <dbReference type="NCBI Taxonomy" id="89673"/>
    <lineage>
        <taxon>Eukaryota</taxon>
        <taxon>Metazoa</taxon>
        <taxon>Chordata</taxon>
        <taxon>Craniata</taxon>
        <taxon>Vertebrata</taxon>
        <taxon>Euteleostomi</taxon>
        <taxon>Mammalia</taxon>
        <taxon>Eutheria</taxon>
        <taxon>Laurasiatheria</taxon>
        <taxon>Chiroptera</taxon>
        <taxon>Yangochiroptera</taxon>
        <taxon>Phyllostomidae</taxon>
        <taxon>Phyllostominae</taxon>
        <taxon>Phyllostomus</taxon>
    </lineage>
</organism>
<evidence type="ECO:0000313" key="32">
    <source>
        <dbReference type="EMBL" id="KAF6108090.1"/>
    </source>
</evidence>
<dbReference type="EMBL" id="JABVXQ010000005">
    <property type="protein sequence ID" value="KAF6108090.1"/>
    <property type="molecule type" value="Genomic_DNA"/>
</dbReference>
<evidence type="ECO:0000256" key="19">
    <source>
        <dbReference type="ARBA" id="ARBA00047449"/>
    </source>
</evidence>
<comment type="function">
    <text evidence="17">Involved in the intramitochondrial synthesis of acylcarnitines from accumulated acyl-CoA metabolites. Reconverts acylcarnitines back into the respective acyl-CoA esters that can then undergo beta-oxidation, an essential step for the mitochondrial uptake of long-chain fatty acids and their subsequent beta-oxidation in the mitochondrion. Active with medium (C8-C12) and long-chain (C14-C18) acyl-CoA esters.</text>
</comment>
<evidence type="ECO:0000256" key="3">
    <source>
        <dbReference type="ARBA" id="ARBA00005232"/>
    </source>
</evidence>
<accession>A0A834A957</accession>
<keyword evidence="11" id="KW-0443">Lipid metabolism</keyword>
<dbReference type="Gene3D" id="1.10.275.20">
    <property type="entry name" value="Choline/Carnitine o-acyltransferase"/>
    <property type="match status" value="1"/>
</dbReference>
<dbReference type="InterPro" id="IPR042572">
    <property type="entry name" value="Carn_acyl_trans_N"/>
</dbReference>
<comment type="subcellular location">
    <subcellularLocation>
        <location evidence="1">Mitochondrion inner membrane</location>
        <topology evidence="1">Peripheral membrane protein</topology>
        <orientation evidence="1">Matrix side</orientation>
    </subcellularLocation>
</comment>
<feature type="domain" description="Choline/carnitine acyltransferase" evidence="31">
    <location>
        <begin position="52"/>
        <end position="520"/>
    </location>
</feature>
<evidence type="ECO:0000256" key="29">
    <source>
        <dbReference type="PIRSR" id="PIRSR600542-1"/>
    </source>
</evidence>
<evidence type="ECO:0000256" key="17">
    <source>
        <dbReference type="ARBA" id="ARBA00046213"/>
    </source>
</evidence>
<dbReference type="Proteomes" id="UP000664940">
    <property type="component" value="Unassembled WGS sequence"/>
</dbReference>
<comment type="catalytic activity">
    <reaction evidence="22">
        <text>(R)-carnitine + (9Z)-octadecenoyl-CoA = O-(9Z)-octadecenoyl-(R)-carnitine + CoA</text>
        <dbReference type="Rhea" id="RHEA:44856"/>
        <dbReference type="ChEBI" id="CHEBI:16347"/>
        <dbReference type="ChEBI" id="CHEBI:57287"/>
        <dbReference type="ChEBI" id="CHEBI:57387"/>
        <dbReference type="ChEBI" id="CHEBI:84651"/>
    </reaction>
</comment>
<comment type="catalytic activity">
    <reaction evidence="18">
        <text>(5Z)-tetradecenoyl-CoA + (R)-carnitine = O-(5Z)-tetradecenoyl-(R)-carnitine + CoA</text>
        <dbReference type="Rhea" id="RHEA:44852"/>
        <dbReference type="ChEBI" id="CHEBI:16347"/>
        <dbReference type="ChEBI" id="CHEBI:57287"/>
        <dbReference type="ChEBI" id="CHEBI:84649"/>
        <dbReference type="ChEBI" id="CHEBI:84650"/>
    </reaction>
</comment>
<evidence type="ECO:0000256" key="9">
    <source>
        <dbReference type="ARBA" id="ARBA00022946"/>
    </source>
</evidence>
<evidence type="ECO:0000256" key="26">
    <source>
        <dbReference type="ARBA" id="ARBA00048999"/>
    </source>
</evidence>
<dbReference type="InterPro" id="IPR023213">
    <property type="entry name" value="CAT-like_dom_sf"/>
</dbReference>
<evidence type="ECO:0000256" key="10">
    <source>
        <dbReference type="ARBA" id="ARBA00022990"/>
    </source>
</evidence>
<comment type="catalytic activity">
    <reaction evidence="19">
        <text>decanoyl-CoA + (R)-carnitine = O-decanoyl-(R)-carnitine + CoA</text>
        <dbReference type="Rhea" id="RHEA:44828"/>
        <dbReference type="ChEBI" id="CHEBI:16347"/>
        <dbReference type="ChEBI" id="CHEBI:28717"/>
        <dbReference type="ChEBI" id="CHEBI:57287"/>
        <dbReference type="ChEBI" id="CHEBI:61430"/>
    </reaction>
</comment>
<keyword evidence="13" id="KW-0472">Membrane</keyword>
<evidence type="ECO:0000256" key="14">
    <source>
        <dbReference type="ARBA" id="ARBA00023315"/>
    </source>
</evidence>
<dbReference type="Pfam" id="PF00755">
    <property type="entry name" value="Carn_acyltransf"/>
    <property type="match status" value="2"/>
</dbReference>
<gene>
    <name evidence="32" type="ORF">HJG60_003264</name>
</gene>
<dbReference type="Gene3D" id="3.30.559.10">
    <property type="entry name" value="Chloramphenicol acetyltransferase-like domain"/>
    <property type="match status" value="1"/>
</dbReference>
<comment type="catalytic activity">
    <reaction evidence="24">
        <text>eicosanoyl-CoA + (R)-carnitine = O-eicosanoyl-(R)-carnitine + CoA</text>
        <dbReference type="Rhea" id="RHEA:44844"/>
        <dbReference type="ChEBI" id="CHEBI:16347"/>
        <dbReference type="ChEBI" id="CHEBI:57287"/>
        <dbReference type="ChEBI" id="CHEBI:57380"/>
        <dbReference type="ChEBI" id="CHEBI:84645"/>
    </reaction>
</comment>
<keyword evidence="7" id="KW-0999">Mitochondrion inner membrane</keyword>
<evidence type="ECO:0000256" key="1">
    <source>
        <dbReference type="ARBA" id="ARBA00004443"/>
    </source>
</evidence>
<dbReference type="AlphaFoldDB" id="A0A834A957"/>
<evidence type="ECO:0000256" key="21">
    <source>
        <dbReference type="ARBA" id="ARBA00047819"/>
    </source>
</evidence>
<keyword evidence="12" id="KW-0496">Mitochondrion</keyword>
<dbReference type="Gene3D" id="1.20.1280.180">
    <property type="match status" value="1"/>
</dbReference>
<dbReference type="PROSITE" id="PS00439">
    <property type="entry name" value="ACYLTRANSF_C_1"/>
    <property type="match status" value="1"/>
</dbReference>
<evidence type="ECO:0000256" key="25">
    <source>
        <dbReference type="ARBA" id="ARBA00048991"/>
    </source>
</evidence>
<evidence type="ECO:0000256" key="13">
    <source>
        <dbReference type="ARBA" id="ARBA00023136"/>
    </source>
</evidence>
<dbReference type="PANTHER" id="PTHR22589">
    <property type="entry name" value="CARNITINE O-ACYLTRANSFERASE"/>
    <property type="match status" value="1"/>
</dbReference>
<dbReference type="SUPFAM" id="SSF52777">
    <property type="entry name" value="CoA-dependent acyltransferases"/>
    <property type="match status" value="2"/>
</dbReference>
<dbReference type="EC" id="2.3.1.21" evidence="4"/>
<dbReference type="FunFam" id="1.20.1280.180:FF:000001">
    <property type="entry name" value="Carnitine O-palmitoyltransferase 2, mitochondrial"/>
    <property type="match status" value="1"/>
</dbReference>
<keyword evidence="6 30" id="KW-0808">Transferase</keyword>
<evidence type="ECO:0000256" key="20">
    <source>
        <dbReference type="ARBA" id="ARBA00047809"/>
    </source>
</evidence>
<dbReference type="GO" id="GO:0006635">
    <property type="term" value="P:fatty acid beta-oxidation"/>
    <property type="evidence" value="ECO:0007669"/>
    <property type="project" value="UniProtKB-UniPathway"/>
</dbReference>
<feature type="active site" description="Proton acceptor" evidence="29">
    <location>
        <position position="372"/>
    </location>
</feature>
<evidence type="ECO:0000256" key="4">
    <source>
        <dbReference type="ARBA" id="ARBA00013243"/>
    </source>
</evidence>
<keyword evidence="8" id="KW-0276">Fatty acid metabolism</keyword>
<feature type="domain" description="Choline/carnitine acyltransferase" evidence="31">
    <location>
        <begin position="524"/>
        <end position="616"/>
    </location>
</feature>
<dbReference type="GO" id="GO:0005743">
    <property type="term" value="C:mitochondrial inner membrane"/>
    <property type="evidence" value="ECO:0007669"/>
    <property type="project" value="UniProtKB-SubCell"/>
</dbReference>
<evidence type="ECO:0000256" key="18">
    <source>
        <dbReference type="ARBA" id="ARBA00047431"/>
    </source>
</evidence>
<evidence type="ECO:0000256" key="8">
    <source>
        <dbReference type="ARBA" id="ARBA00022832"/>
    </source>
</evidence>
<comment type="pathway">
    <text evidence="2">Lipid metabolism; fatty acid beta-oxidation.</text>
</comment>
<evidence type="ECO:0000256" key="28">
    <source>
        <dbReference type="ARBA" id="ARBA00049150"/>
    </source>
</evidence>
<evidence type="ECO:0000256" key="27">
    <source>
        <dbReference type="ARBA" id="ARBA00049066"/>
    </source>
</evidence>
<evidence type="ECO:0000256" key="24">
    <source>
        <dbReference type="ARBA" id="ARBA00048764"/>
    </source>
</evidence>
<comment type="caution">
    <text evidence="32">The sequence shown here is derived from an EMBL/GenBank/DDBJ whole genome shotgun (WGS) entry which is preliminary data.</text>
</comment>
<evidence type="ECO:0000256" key="7">
    <source>
        <dbReference type="ARBA" id="ARBA00022792"/>
    </source>
</evidence>
<reference evidence="32 33" key="1">
    <citation type="journal article" date="2020" name="Nature">
        <title>Six reference-quality genomes reveal evolution of bat adaptations.</title>
        <authorList>
            <person name="Jebb D."/>
            <person name="Huang Z."/>
            <person name="Pippel M."/>
            <person name="Hughes G.M."/>
            <person name="Lavrichenko K."/>
            <person name="Devanna P."/>
            <person name="Winkler S."/>
            <person name="Jermiin L.S."/>
            <person name="Skirmuntt E.C."/>
            <person name="Katzourakis A."/>
            <person name="Burkitt-Gray L."/>
            <person name="Ray D.A."/>
            <person name="Sullivan K.A.M."/>
            <person name="Roscito J.G."/>
            <person name="Kirilenko B.M."/>
            <person name="Davalos L.M."/>
            <person name="Corthals A.P."/>
            <person name="Power M.L."/>
            <person name="Jones G."/>
            <person name="Ransome R.D."/>
            <person name="Dechmann D.K.N."/>
            <person name="Locatelli A.G."/>
            <person name="Puechmaille S.J."/>
            <person name="Fedrigo O."/>
            <person name="Jarvis E.D."/>
            <person name="Hiller M."/>
            <person name="Vernes S.C."/>
            <person name="Myers E.W."/>
            <person name="Teeling E.C."/>
        </authorList>
    </citation>
    <scope>NUCLEOTIDE SEQUENCE [LARGE SCALE GENOMIC DNA]</scope>
    <source>
        <strain evidence="32">Bat1K_MPI-CBG_1</strain>
    </source>
</reference>
<dbReference type="Gene3D" id="3.30.559.70">
    <property type="entry name" value="Choline/Carnitine o-acyltransferase, domain 2"/>
    <property type="match status" value="1"/>
</dbReference>
<evidence type="ECO:0000256" key="12">
    <source>
        <dbReference type="ARBA" id="ARBA00023128"/>
    </source>
</evidence>
<dbReference type="InterPro" id="IPR042231">
    <property type="entry name" value="Cho/carn_acyl_trans_2"/>
</dbReference>
<evidence type="ECO:0000256" key="11">
    <source>
        <dbReference type="ARBA" id="ARBA00023098"/>
    </source>
</evidence>
<evidence type="ECO:0000256" key="6">
    <source>
        <dbReference type="ARBA" id="ARBA00022679"/>
    </source>
</evidence>
<evidence type="ECO:0000259" key="31">
    <source>
        <dbReference type="Pfam" id="PF00755"/>
    </source>
</evidence>
<name>A0A834A957_9CHIR</name>
<evidence type="ECO:0000256" key="30">
    <source>
        <dbReference type="RuleBase" id="RU003801"/>
    </source>
</evidence>
<comment type="catalytic activity">
    <reaction evidence="26">
        <text>4,8-dimethylnonanoyl-CoA + (R)-carnitine = O-4,8-dimethylnonanoyl-(R)-carnitine + CoA</text>
        <dbReference type="Rhea" id="RHEA:44860"/>
        <dbReference type="ChEBI" id="CHEBI:16347"/>
        <dbReference type="ChEBI" id="CHEBI:57287"/>
        <dbReference type="ChEBI" id="CHEBI:77061"/>
        <dbReference type="ChEBI" id="CHEBI:84654"/>
    </reaction>
</comment>
<evidence type="ECO:0000256" key="2">
    <source>
        <dbReference type="ARBA" id="ARBA00005005"/>
    </source>
</evidence>